<dbReference type="InterPro" id="IPR038770">
    <property type="entry name" value="Na+/solute_symporter_sf"/>
</dbReference>
<feature type="transmembrane region" description="Helical" evidence="11">
    <location>
        <begin position="123"/>
        <end position="146"/>
    </location>
</feature>
<evidence type="ECO:0000256" key="8">
    <source>
        <dbReference type="ARBA" id="ARBA00023065"/>
    </source>
</evidence>
<protein>
    <recommendedName>
        <fullName evidence="12">Cation/H+ exchanger transmembrane domain-containing protein</fullName>
    </recommendedName>
</protein>
<evidence type="ECO:0000256" key="9">
    <source>
        <dbReference type="ARBA" id="ARBA00023136"/>
    </source>
</evidence>
<evidence type="ECO:0000256" key="6">
    <source>
        <dbReference type="ARBA" id="ARBA00022989"/>
    </source>
</evidence>
<dbReference type="InterPro" id="IPR004712">
    <property type="entry name" value="Na+/H+_antiporter_fungi"/>
</dbReference>
<dbReference type="GO" id="GO:0042391">
    <property type="term" value="P:regulation of membrane potential"/>
    <property type="evidence" value="ECO:0007669"/>
    <property type="project" value="InterPro"/>
</dbReference>
<evidence type="ECO:0000256" key="5">
    <source>
        <dbReference type="ARBA" id="ARBA00022692"/>
    </source>
</evidence>
<dbReference type="GO" id="GO:0005886">
    <property type="term" value="C:plasma membrane"/>
    <property type="evidence" value="ECO:0007669"/>
    <property type="project" value="InterPro"/>
</dbReference>
<keyword evidence="10" id="KW-0739">Sodium transport</keyword>
<dbReference type="PANTHER" id="PTHR31382">
    <property type="entry name" value="NA(+)/H(+) ANTIPORTER"/>
    <property type="match status" value="1"/>
</dbReference>
<evidence type="ECO:0000256" key="1">
    <source>
        <dbReference type="ARBA" id="ARBA00004141"/>
    </source>
</evidence>
<evidence type="ECO:0000256" key="2">
    <source>
        <dbReference type="ARBA" id="ARBA00005248"/>
    </source>
</evidence>
<dbReference type="GO" id="GO:0015385">
    <property type="term" value="F:sodium:proton antiporter activity"/>
    <property type="evidence" value="ECO:0007669"/>
    <property type="project" value="InterPro"/>
</dbReference>
<evidence type="ECO:0000256" key="11">
    <source>
        <dbReference type="SAM" id="Phobius"/>
    </source>
</evidence>
<dbReference type="InterPro" id="IPR006153">
    <property type="entry name" value="Cation/H_exchanger_TM"/>
</dbReference>
<keyword evidence="7" id="KW-0915">Sodium</keyword>
<keyword evidence="5 11" id="KW-0812">Transmembrane</keyword>
<feature type="transmembrane region" description="Helical" evidence="11">
    <location>
        <begin position="281"/>
        <end position="302"/>
    </location>
</feature>
<feature type="domain" description="Cation/H+ exchanger transmembrane" evidence="12">
    <location>
        <begin position="5"/>
        <end position="344"/>
    </location>
</feature>
<evidence type="ECO:0000256" key="3">
    <source>
        <dbReference type="ARBA" id="ARBA00022448"/>
    </source>
</evidence>
<evidence type="ECO:0000313" key="13">
    <source>
        <dbReference type="EMBL" id="KAF5348263.1"/>
    </source>
</evidence>
<evidence type="ECO:0000256" key="7">
    <source>
        <dbReference type="ARBA" id="ARBA00023053"/>
    </source>
</evidence>
<comment type="subcellular location">
    <subcellularLocation>
        <location evidence="1">Membrane</location>
        <topology evidence="1">Multi-pass membrane protein</topology>
    </subcellularLocation>
</comment>
<dbReference type="Gene3D" id="1.20.1530.20">
    <property type="match status" value="1"/>
</dbReference>
<dbReference type="GO" id="GO:0030007">
    <property type="term" value="P:intracellular potassium ion homeostasis"/>
    <property type="evidence" value="ECO:0007669"/>
    <property type="project" value="TreeGrafter"/>
</dbReference>
<keyword evidence="14" id="KW-1185">Reference proteome</keyword>
<keyword evidence="3" id="KW-0813">Transport</keyword>
<accession>A0A8H5CWC5</accession>
<feature type="transmembrane region" description="Helical" evidence="11">
    <location>
        <begin position="322"/>
        <end position="345"/>
    </location>
</feature>
<reference evidence="13 14" key="1">
    <citation type="journal article" date="2020" name="ISME J.">
        <title>Uncovering the hidden diversity of litter-decomposition mechanisms in mushroom-forming fungi.</title>
        <authorList>
            <person name="Floudas D."/>
            <person name="Bentzer J."/>
            <person name="Ahren D."/>
            <person name="Johansson T."/>
            <person name="Persson P."/>
            <person name="Tunlid A."/>
        </authorList>
    </citation>
    <scope>NUCLEOTIDE SEQUENCE [LARGE SCALE GENOMIC DNA]</scope>
    <source>
        <strain evidence="13 14">CBS 146.42</strain>
    </source>
</reference>
<gene>
    <name evidence="13" type="ORF">D9756_010463</name>
</gene>
<dbReference type="OrthoDB" id="2190219at2759"/>
<dbReference type="GO" id="GO:0120029">
    <property type="term" value="P:proton export across plasma membrane"/>
    <property type="evidence" value="ECO:0007669"/>
    <property type="project" value="InterPro"/>
</dbReference>
<keyword evidence="4" id="KW-0050">Antiport</keyword>
<organism evidence="13 14">
    <name type="scientific">Leucocoprinus leucothites</name>
    <dbReference type="NCBI Taxonomy" id="201217"/>
    <lineage>
        <taxon>Eukaryota</taxon>
        <taxon>Fungi</taxon>
        <taxon>Dikarya</taxon>
        <taxon>Basidiomycota</taxon>
        <taxon>Agaricomycotina</taxon>
        <taxon>Agaricomycetes</taxon>
        <taxon>Agaricomycetidae</taxon>
        <taxon>Agaricales</taxon>
        <taxon>Agaricineae</taxon>
        <taxon>Agaricaceae</taxon>
        <taxon>Leucocoprinus</taxon>
    </lineage>
</organism>
<feature type="transmembrane region" description="Helical" evidence="11">
    <location>
        <begin position="211"/>
        <end position="234"/>
    </location>
</feature>
<proteinExistence type="inferred from homology"/>
<keyword evidence="9 11" id="KW-0472">Membrane</keyword>
<dbReference type="AlphaFoldDB" id="A0A8H5CWC5"/>
<evidence type="ECO:0000256" key="4">
    <source>
        <dbReference type="ARBA" id="ARBA00022449"/>
    </source>
</evidence>
<evidence type="ECO:0000256" key="10">
    <source>
        <dbReference type="ARBA" id="ARBA00023201"/>
    </source>
</evidence>
<keyword evidence="8" id="KW-0406">Ion transport</keyword>
<name>A0A8H5CWC5_9AGAR</name>
<dbReference type="Pfam" id="PF00999">
    <property type="entry name" value="Na_H_Exchanger"/>
    <property type="match status" value="1"/>
</dbReference>
<dbReference type="Proteomes" id="UP000559027">
    <property type="component" value="Unassembled WGS sequence"/>
</dbReference>
<dbReference type="GO" id="GO:0036376">
    <property type="term" value="P:sodium ion export across plasma membrane"/>
    <property type="evidence" value="ECO:0007669"/>
    <property type="project" value="InterPro"/>
</dbReference>
<dbReference type="EMBL" id="JAACJO010000020">
    <property type="protein sequence ID" value="KAF5348263.1"/>
    <property type="molecule type" value="Genomic_DNA"/>
</dbReference>
<feature type="transmembrane region" description="Helical" evidence="11">
    <location>
        <begin position="27"/>
        <end position="45"/>
    </location>
</feature>
<comment type="similarity">
    <text evidence="2">Belongs to the fungal Na(+)/H(+) exchanger family.</text>
</comment>
<evidence type="ECO:0000259" key="12">
    <source>
        <dbReference type="Pfam" id="PF00999"/>
    </source>
</evidence>
<evidence type="ECO:0000313" key="14">
    <source>
        <dbReference type="Proteomes" id="UP000559027"/>
    </source>
</evidence>
<feature type="transmembrane region" description="Helical" evidence="11">
    <location>
        <begin position="246"/>
        <end position="269"/>
    </location>
</feature>
<sequence>MRVVLATGLFAIGVDLPKLYMYKHMKGLLAMVVPTMAIGLLKVLFSRFDYVTCLVLAACLTPTDPIVSAAIVGGQFARKYVPDKIRHIITAESASNDSLAYPFLSISIYLTLEPDRRKDIRDWILVGWLYQVILGILIGAIIGYLFSHIMKFSHNRGYINRESYVAQYLALSIFIMGIVNTIGSDDLLAVFAAGCAINWDGDFITRTEGEAFASVIEYILNCGCFFYIGAWLPWADFTMPELGVTPWRLVVLCLGILFLRRIPAVLTLYRWVPEISNWKEALFCGHFGPMGVGAIFISTLAIHRLPNPRSPPESQEDILATVLHPIVGFVVLVSIVVHGLSIPLFSAGRKIHSRILAPSDTSETPTRTFVGSIGPTGWMISVRRSIINSSLPLHRSSTNNSEPQFPPPAFTIPDQSNGRDHSTRGPVEIPVCSSEPCTSTGVGNSEHILSSRQVQGQSVFNELDLDVDTVLAIARNT</sequence>
<feature type="transmembrane region" description="Helical" evidence="11">
    <location>
        <begin position="166"/>
        <end position="199"/>
    </location>
</feature>
<keyword evidence="6 11" id="KW-1133">Transmembrane helix</keyword>
<comment type="caution">
    <text evidence="13">The sequence shown here is derived from an EMBL/GenBank/DDBJ whole genome shotgun (WGS) entry which is preliminary data.</text>
</comment>
<dbReference type="PANTHER" id="PTHR31382:SF4">
    <property type="entry name" value="NA(+)_H(+) ANTIPORTER"/>
    <property type="match status" value="1"/>
</dbReference>